<evidence type="ECO:0000256" key="5">
    <source>
        <dbReference type="ARBA" id="ARBA00023027"/>
    </source>
</evidence>
<evidence type="ECO:0000313" key="8">
    <source>
        <dbReference type="EMBL" id="WFP17730.1"/>
    </source>
</evidence>
<dbReference type="NCBIfam" id="NF002898">
    <property type="entry name" value="PRK03437.1"/>
    <property type="match status" value="1"/>
</dbReference>
<sequence>MSSSSHSALNLAVIGGDGIGPEVTAEALKVMRAASAAEGDAEITATEYPLGAAHWLETGETLNDETIERLRGHDAILFGAVGAAPDDTRIPSGILERDVLLKLRFTFDHGVNIRPAVLYPGVRSPLAEPGTIDFVVFREGTEGLYVGNGGVVRQGTEQEIATESSVNTAYGVERVVRAAFEFAATRERKHVTLVHKHNVLLFAGRLWNRIVHQVAAEFPQVTHDYLHVDAATIFMTTDPGRFDVIVTDNMFGDIITDLAAAVTGGIGMAASGNINIHGTAPSMFEPVHGSAPDIAGQQKADPTAAILSGALLLERYGRPGAAARIHRAVWDDVAAHAAGPSARSTAQVGDDIAAALA</sequence>
<dbReference type="Gene3D" id="3.40.718.10">
    <property type="entry name" value="Isopropylmalate Dehydrogenase"/>
    <property type="match status" value="1"/>
</dbReference>
<dbReference type="RefSeq" id="WP_270105554.1">
    <property type="nucleotide sequence ID" value="NZ_CP121252.1"/>
</dbReference>
<name>A0ABY8H9A3_9MICC</name>
<dbReference type="InterPro" id="IPR024084">
    <property type="entry name" value="IsoPropMal-DH-like_dom"/>
</dbReference>
<evidence type="ECO:0000256" key="3">
    <source>
        <dbReference type="ARBA" id="ARBA00022723"/>
    </source>
</evidence>
<dbReference type="Proteomes" id="UP001219037">
    <property type="component" value="Chromosome"/>
</dbReference>
<dbReference type="EMBL" id="CP121252">
    <property type="protein sequence ID" value="WFP17730.1"/>
    <property type="molecule type" value="Genomic_DNA"/>
</dbReference>
<dbReference type="GO" id="GO:0003862">
    <property type="term" value="F:3-isopropylmalate dehydrogenase activity"/>
    <property type="evidence" value="ECO:0007669"/>
    <property type="project" value="UniProtKB-EC"/>
</dbReference>
<dbReference type="InterPro" id="IPR050501">
    <property type="entry name" value="ICDH/IPMDH"/>
</dbReference>
<dbReference type="InterPro" id="IPR019818">
    <property type="entry name" value="IsoCit/isopropylmalate_DH_CS"/>
</dbReference>
<organism evidence="8 9">
    <name type="scientific">Citricoccus muralis</name>
    <dbReference type="NCBI Taxonomy" id="169134"/>
    <lineage>
        <taxon>Bacteria</taxon>
        <taxon>Bacillati</taxon>
        <taxon>Actinomycetota</taxon>
        <taxon>Actinomycetes</taxon>
        <taxon>Micrococcales</taxon>
        <taxon>Micrococcaceae</taxon>
        <taxon>Citricoccus</taxon>
    </lineage>
</organism>
<evidence type="ECO:0000313" key="9">
    <source>
        <dbReference type="Proteomes" id="UP001219037"/>
    </source>
</evidence>
<protein>
    <submittedName>
        <fullName evidence="8">3-isopropylmalate dehydrogenase</fullName>
        <ecNumber evidence="8">1.1.1.85</ecNumber>
    </submittedName>
</protein>
<evidence type="ECO:0000256" key="2">
    <source>
        <dbReference type="ARBA" id="ARBA00001946"/>
    </source>
</evidence>
<keyword evidence="5" id="KW-0520">NAD</keyword>
<dbReference type="Pfam" id="PF00180">
    <property type="entry name" value="Iso_dh"/>
    <property type="match status" value="1"/>
</dbReference>
<proteinExistence type="predicted"/>
<dbReference type="SUPFAM" id="SSF53659">
    <property type="entry name" value="Isocitrate/Isopropylmalate dehydrogenase-like"/>
    <property type="match status" value="1"/>
</dbReference>
<evidence type="ECO:0000256" key="6">
    <source>
        <dbReference type="ARBA" id="ARBA00023211"/>
    </source>
</evidence>
<evidence type="ECO:0000256" key="1">
    <source>
        <dbReference type="ARBA" id="ARBA00001936"/>
    </source>
</evidence>
<keyword evidence="3" id="KW-0479">Metal-binding</keyword>
<gene>
    <name evidence="8" type="ORF">P8192_06405</name>
</gene>
<reference evidence="8 9" key="1">
    <citation type="submission" date="2023-04" db="EMBL/GenBank/DDBJ databases">
        <title>Funneling lignin-derived compounds into biodiesel using alkali-halophilic Citricoccus sp. P2.</title>
        <authorList>
            <person name="Luo C.-B."/>
        </authorList>
    </citation>
    <scope>NUCLEOTIDE SEQUENCE [LARGE SCALE GENOMIC DNA]</scope>
    <source>
        <strain evidence="8 9">P2</strain>
    </source>
</reference>
<dbReference type="EC" id="1.1.1.85" evidence="8"/>
<evidence type="ECO:0000259" key="7">
    <source>
        <dbReference type="SMART" id="SM01329"/>
    </source>
</evidence>
<accession>A0ABY8H9A3</accession>
<dbReference type="PANTHER" id="PTHR43275">
    <property type="entry name" value="D-MALATE DEHYDROGENASE [DECARBOXYLATING]"/>
    <property type="match status" value="1"/>
</dbReference>
<evidence type="ECO:0000256" key="4">
    <source>
        <dbReference type="ARBA" id="ARBA00023002"/>
    </source>
</evidence>
<keyword evidence="4 8" id="KW-0560">Oxidoreductase</keyword>
<dbReference type="PROSITE" id="PS00470">
    <property type="entry name" value="IDH_IMDH"/>
    <property type="match status" value="1"/>
</dbReference>
<comment type="cofactor">
    <cofactor evidence="1">
        <name>Mn(2+)</name>
        <dbReference type="ChEBI" id="CHEBI:29035"/>
    </cofactor>
</comment>
<comment type="cofactor">
    <cofactor evidence="2">
        <name>Mg(2+)</name>
        <dbReference type="ChEBI" id="CHEBI:18420"/>
    </cofactor>
</comment>
<dbReference type="PANTHER" id="PTHR43275:SF1">
    <property type="entry name" value="D-MALATE DEHYDROGENASE [DECARBOXYLATING]"/>
    <property type="match status" value="1"/>
</dbReference>
<keyword evidence="9" id="KW-1185">Reference proteome</keyword>
<keyword evidence="6" id="KW-0464">Manganese</keyword>
<dbReference type="SMART" id="SM01329">
    <property type="entry name" value="Iso_dh"/>
    <property type="match status" value="1"/>
</dbReference>
<feature type="domain" description="Isopropylmalate dehydrogenase-like" evidence="7">
    <location>
        <begin position="10"/>
        <end position="352"/>
    </location>
</feature>